<feature type="compositionally biased region" description="Polar residues" evidence="5">
    <location>
        <begin position="678"/>
        <end position="687"/>
    </location>
</feature>
<keyword evidence="9" id="KW-1185">Reference proteome</keyword>
<feature type="domain" description="VWFA" evidence="7">
    <location>
        <begin position="959"/>
        <end position="1140"/>
    </location>
</feature>
<accession>A0A1Y1HU26</accession>
<dbReference type="InterPro" id="IPR001841">
    <property type="entry name" value="Znf_RING"/>
</dbReference>
<dbReference type="PROSITE" id="PS50089">
    <property type="entry name" value="ZF_RING_2"/>
    <property type="match status" value="1"/>
</dbReference>
<feature type="region of interest" description="Disordered" evidence="5">
    <location>
        <begin position="191"/>
        <end position="275"/>
    </location>
</feature>
<organism evidence="8 9">
    <name type="scientific">Klebsormidium nitens</name>
    <name type="common">Green alga</name>
    <name type="synonym">Ulothrix nitens</name>
    <dbReference type="NCBI Taxonomy" id="105231"/>
    <lineage>
        <taxon>Eukaryota</taxon>
        <taxon>Viridiplantae</taxon>
        <taxon>Streptophyta</taxon>
        <taxon>Klebsormidiophyceae</taxon>
        <taxon>Klebsormidiales</taxon>
        <taxon>Klebsormidiaceae</taxon>
        <taxon>Klebsormidium</taxon>
    </lineage>
</organism>
<reference evidence="8 9" key="1">
    <citation type="journal article" date="2014" name="Nat. Commun.">
        <title>Klebsormidium flaccidum genome reveals primary factors for plant terrestrial adaptation.</title>
        <authorList>
            <person name="Hori K."/>
            <person name="Maruyama F."/>
            <person name="Fujisawa T."/>
            <person name="Togashi T."/>
            <person name="Yamamoto N."/>
            <person name="Seo M."/>
            <person name="Sato S."/>
            <person name="Yamada T."/>
            <person name="Mori H."/>
            <person name="Tajima N."/>
            <person name="Moriyama T."/>
            <person name="Ikeuchi M."/>
            <person name="Watanabe M."/>
            <person name="Wada H."/>
            <person name="Kobayashi K."/>
            <person name="Saito M."/>
            <person name="Masuda T."/>
            <person name="Sasaki-Sekimoto Y."/>
            <person name="Mashiguchi K."/>
            <person name="Awai K."/>
            <person name="Shimojima M."/>
            <person name="Masuda S."/>
            <person name="Iwai M."/>
            <person name="Nobusawa T."/>
            <person name="Narise T."/>
            <person name="Kondo S."/>
            <person name="Saito H."/>
            <person name="Sato R."/>
            <person name="Murakawa M."/>
            <person name="Ihara Y."/>
            <person name="Oshima-Yamada Y."/>
            <person name="Ohtaka K."/>
            <person name="Satoh M."/>
            <person name="Sonobe K."/>
            <person name="Ishii M."/>
            <person name="Ohtani R."/>
            <person name="Kanamori-Sato M."/>
            <person name="Honoki R."/>
            <person name="Miyazaki D."/>
            <person name="Mochizuki H."/>
            <person name="Umetsu J."/>
            <person name="Higashi K."/>
            <person name="Shibata D."/>
            <person name="Kamiya Y."/>
            <person name="Sato N."/>
            <person name="Nakamura Y."/>
            <person name="Tabata S."/>
            <person name="Ida S."/>
            <person name="Kurokawa K."/>
            <person name="Ohta H."/>
        </authorList>
    </citation>
    <scope>NUCLEOTIDE SEQUENCE [LARGE SCALE GENOMIC DNA]</scope>
    <source>
        <strain evidence="8 9">NIES-2285</strain>
    </source>
</reference>
<feature type="compositionally biased region" description="Pro residues" evidence="5">
    <location>
        <begin position="433"/>
        <end position="444"/>
    </location>
</feature>
<name>A0A1Y1HU26_KLENI</name>
<dbReference type="Proteomes" id="UP000054558">
    <property type="component" value="Unassembled WGS sequence"/>
</dbReference>
<dbReference type="EMBL" id="DF237050">
    <property type="protein sequence ID" value="GAQ82135.1"/>
    <property type="molecule type" value="Genomic_DNA"/>
</dbReference>
<dbReference type="InterPro" id="IPR036465">
    <property type="entry name" value="vWFA_dom_sf"/>
</dbReference>
<feature type="compositionally biased region" description="Basic and acidic residues" evidence="5">
    <location>
        <begin position="642"/>
        <end position="653"/>
    </location>
</feature>
<dbReference type="InterPro" id="IPR018957">
    <property type="entry name" value="Znf_C3HC4_RING-type"/>
</dbReference>
<evidence type="ECO:0000313" key="8">
    <source>
        <dbReference type="EMBL" id="GAQ82135.1"/>
    </source>
</evidence>
<gene>
    <name evidence="8" type="ORF">KFL_001010200</name>
</gene>
<protein>
    <submittedName>
        <fullName evidence="8">Putative zinc finger family protein</fullName>
    </submittedName>
</protein>
<dbReference type="SUPFAM" id="SSF53300">
    <property type="entry name" value="vWA-like"/>
    <property type="match status" value="1"/>
</dbReference>
<dbReference type="PANTHER" id="PTHR10579:SF43">
    <property type="entry name" value="ZINC FINGER (C3HC4-TYPE RING FINGER) FAMILY PROTEIN"/>
    <property type="match status" value="1"/>
</dbReference>
<evidence type="ECO:0000256" key="4">
    <source>
        <dbReference type="PROSITE-ProRule" id="PRU00175"/>
    </source>
</evidence>
<evidence type="ECO:0000256" key="5">
    <source>
        <dbReference type="SAM" id="MobiDB-lite"/>
    </source>
</evidence>
<evidence type="ECO:0000256" key="1">
    <source>
        <dbReference type="ARBA" id="ARBA00022723"/>
    </source>
</evidence>
<feature type="compositionally biased region" description="Low complexity" evidence="5">
    <location>
        <begin position="201"/>
        <end position="210"/>
    </location>
</feature>
<dbReference type="Pfam" id="PF00092">
    <property type="entry name" value="VWA"/>
    <property type="match status" value="1"/>
</dbReference>
<feature type="region of interest" description="Disordered" evidence="5">
    <location>
        <begin position="1"/>
        <end position="69"/>
    </location>
</feature>
<keyword evidence="1" id="KW-0479">Metal-binding</keyword>
<feature type="domain" description="RING-type" evidence="6">
    <location>
        <begin position="124"/>
        <end position="168"/>
    </location>
</feature>
<feature type="compositionally biased region" description="Polar residues" evidence="5">
    <location>
        <begin position="856"/>
        <end position="869"/>
    </location>
</feature>
<dbReference type="OrthoDB" id="687730at2759"/>
<dbReference type="STRING" id="105231.A0A1Y1HU26"/>
<sequence length="1386" mass="148895">MGKLTTLVGRFSARGKDRGAVPDQPDGRESTPPRREQQKAEGSGGPYVERNGRHALGPELSEESERGEGAHDVAAFGSDVSTEFKREAPHTYSGELDGLVVTRPTFQSMVFQRPKSAAGDSKACASCRREADPRHPGSLFTAECGHTFHFECIALGLDLGQLRCPLCRKTWRRLPDTGAWANGALGYSYQGQPLNRKGAGARPPRSSRPSTTPPLPPADDDVDLDDIPVAPVIQHPSKPNQAPGSGPLALERPPTFRDMTEAGTGPSEGPPASAFKGSWAKRTLQLDADEYEAEQSPGDPFHFHHSERFSEASPGVLDDLPSPVALQRGGDFAKRKEGGGAPAPEFCFGVHAKSDAQERSQSPPEPAPAQDTGGVNIPVQPPALKVNKPGSAPVPGPQAPPIFARRRRTSKDSAPLPSIIEAASPDKKSTHLKPPPGRKTPPISPRRRYERRQAANTEDTGPAPKLVANPLEGKRRSQSFDGENRAAGEGLRGVGSLTPPPGRGSLTPPPGRGARPAASKLDDQDWAHFFAPSREFKPTGALVESSGSDEESPPARGRGRKAPDVEPVTGDEMWNQSAEILTSGHALPPDHPLFASYSKAFKVLDRNPPVEVGVYKSPVTSRPGSLSPEPGRGSPSPVKESSPSREFPEHLESFRTSVPPADGTWSSMDENERDIRVDTNSNIVYSRSTDRPHAAGERPNTADERPNPIADSRGWFYNSDFGSDGISEVLRGVQEQRGANQPEAWNQASGHQFGGSLQADGGFDMARFEAAIGPEMFDDDDPVMPLQPIPGSAPDLEISVRSEHPAVAAADSRDKFLCLVTVKAAPLAKPPASNPSSSNQSPPGATSHHSRKASGSGRSFESDVGTSGVPSRKRTGSRGSAELDSLEWPRNAGDRLQRAGSADVALLQPLERRDSADLDGWLTEQMTERLRLSESVCPAPEALPGPDPHSLEEARAPLDLVAVLDVSKSMMGRKLRLVQKTIEFVTQNLGPNDRLSVVAFSKRAYRVTPLLRVTDAGRERIVSAVKRIEVSSGTNIGAGLRLGLKVLKDARTRNPVRAVVLLSDGQDSWGRREMSLLLPEWGVTDWAGVAVHTFGFGGDHDAEAMFSVASEAKGTYSFIKKTEGVQDAFARCIGGLLTVVAQDVTVSLQVGGLNVDGNGCRIQHLHAGMFERTVDEAGTRAEIVLGDMYAEEARDILVELNLPKFAGSRGADERQLVLAASGNYVQARTQLIKAVTPAELVVSRPLQIPPGEDLVDIDVDRQRNRLIATRAMSTAREWAELGQLGAAQKMLENAIAQIGQSAAFAGGDPLTLQLDNDLRECAVGFASMDEYEERGRAFSMSQGLSHTMQRASTSTFRRGSRTGSAGYSTSTMEFMINRSQCFEVKR</sequence>
<dbReference type="GO" id="GO:0008270">
    <property type="term" value="F:zinc ion binding"/>
    <property type="evidence" value="ECO:0007669"/>
    <property type="project" value="UniProtKB-KW"/>
</dbReference>
<keyword evidence="3" id="KW-0862">Zinc</keyword>
<dbReference type="SMART" id="SM00184">
    <property type="entry name" value="RING"/>
    <property type="match status" value="1"/>
</dbReference>
<dbReference type="InterPro" id="IPR002035">
    <property type="entry name" value="VWF_A"/>
</dbReference>
<evidence type="ECO:0000313" key="9">
    <source>
        <dbReference type="Proteomes" id="UP000054558"/>
    </source>
</evidence>
<feature type="region of interest" description="Disordered" evidence="5">
    <location>
        <begin position="330"/>
        <end position="569"/>
    </location>
</feature>
<feature type="compositionally biased region" description="Pro residues" evidence="5">
    <location>
        <begin position="498"/>
        <end position="511"/>
    </location>
</feature>
<dbReference type="Gene3D" id="3.30.40.10">
    <property type="entry name" value="Zinc/RING finger domain, C3HC4 (zinc finger)"/>
    <property type="match status" value="1"/>
</dbReference>
<dbReference type="SMART" id="SM00327">
    <property type="entry name" value="VWA"/>
    <property type="match status" value="1"/>
</dbReference>
<evidence type="ECO:0000259" key="7">
    <source>
        <dbReference type="PROSITE" id="PS50234"/>
    </source>
</evidence>
<dbReference type="SUPFAM" id="SSF57850">
    <property type="entry name" value="RING/U-box"/>
    <property type="match status" value="1"/>
</dbReference>
<keyword evidence="2 4" id="KW-0863">Zinc-finger</keyword>
<feature type="compositionally biased region" description="Basic and acidic residues" evidence="5">
    <location>
        <begin position="14"/>
        <end position="39"/>
    </location>
</feature>
<feature type="compositionally biased region" description="Low complexity" evidence="5">
    <location>
        <begin position="834"/>
        <end position="845"/>
    </location>
</feature>
<dbReference type="InterPro" id="IPR013083">
    <property type="entry name" value="Znf_RING/FYVE/PHD"/>
</dbReference>
<dbReference type="InterPro" id="IPR051266">
    <property type="entry name" value="CLCR"/>
</dbReference>
<evidence type="ECO:0000259" key="6">
    <source>
        <dbReference type="PROSITE" id="PS50089"/>
    </source>
</evidence>
<dbReference type="Gene3D" id="3.40.50.410">
    <property type="entry name" value="von Willebrand factor, type A domain"/>
    <property type="match status" value="1"/>
</dbReference>
<dbReference type="PANTHER" id="PTHR10579">
    <property type="entry name" value="CALCIUM-ACTIVATED CHLORIDE CHANNEL REGULATOR"/>
    <property type="match status" value="1"/>
</dbReference>
<feature type="compositionally biased region" description="Basic and acidic residues" evidence="5">
    <location>
        <begin position="688"/>
        <end position="706"/>
    </location>
</feature>
<feature type="region of interest" description="Disordered" evidence="5">
    <location>
        <begin position="610"/>
        <end position="709"/>
    </location>
</feature>
<dbReference type="Pfam" id="PF00097">
    <property type="entry name" value="zf-C3HC4"/>
    <property type="match status" value="1"/>
</dbReference>
<evidence type="ECO:0000256" key="3">
    <source>
        <dbReference type="ARBA" id="ARBA00022833"/>
    </source>
</evidence>
<feature type="region of interest" description="Disordered" evidence="5">
    <location>
        <begin position="827"/>
        <end position="889"/>
    </location>
</feature>
<dbReference type="PROSITE" id="PS50234">
    <property type="entry name" value="VWFA"/>
    <property type="match status" value="1"/>
</dbReference>
<proteinExistence type="predicted"/>
<evidence type="ECO:0000256" key="2">
    <source>
        <dbReference type="ARBA" id="ARBA00022771"/>
    </source>
</evidence>